<evidence type="ECO:0000256" key="5">
    <source>
        <dbReference type="ARBA" id="ARBA00022989"/>
    </source>
</evidence>
<feature type="transmembrane region" description="Helical" evidence="8">
    <location>
        <begin position="310"/>
        <end position="329"/>
    </location>
</feature>
<dbReference type="RefSeq" id="WP_239098335.1">
    <property type="nucleotide sequence ID" value="NZ_BOPC01000030.1"/>
</dbReference>
<comment type="similarity">
    <text evidence="2">Belongs to the CPA3 antiporters (TC 2.A.63) subunit D family.</text>
</comment>
<evidence type="ECO:0000256" key="4">
    <source>
        <dbReference type="ARBA" id="ARBA00022692"/>
    </source>
</evidence>
<feature type="domain" description="NADH:quinone oxidoreductase/Mrp antiporter transmembrane" evidence="9">
    <location>
        <begin position="135"/>
        <end position="427"/>
    </location>
</feature>
<feature type="transmembrane region" description="Helical" evidence="8">
    <location>
        <begin position="171"/>
        <end position="192"/>
    </location>
</feature>
<evidence type="ECO:0000259" key="9">
    <source>
        <dbReference type="Pfam" id="PF00361"/>
    </source>
</evidence>
<evidence type="ECO:0000313" key="10">
    <source>
        <dbReference type="EMBL" id="GIJ27206.1"/>
    </source>
</evidence>
<comment type="caution">
    <text evidence="10">The sequence shown here is derived from an EMBL/GenBank/DDBJ whole genome shotgun (WGS) entry which is preliminary data.</text>
</comment>
<dbReference type="PRINTS" id="PR01437">
    <property type="entry name" value="NUOXDRDTASE4"/>
</dbReference>
<feature type="transmembrane region" description="Helical" evidence="8">
    <location>
        <begin position="78"/>
        <end position="105"/>
    </location>
</feature>
<dbReference type="PROSITE" id="PS51257">
    <property type="entry name" value="PROKAR_LIPOPROTEIN"/>
    <property type="match status" value="1"/>
</dbReference>
<keyword evidence="4 7" id="KW-0812">Transmembrane</keyword>
<proteinExistence type="inferred from homology"/>
<evidence type="ECO:0000256" key="8">
    <source>
        <dbReference type="SAM" id="Phobius"/>
    </source>
</evidence>
<feature type="transmembrane region" description="Helical" evidence="8">
    <location>
        <begin position="380"/>
        <end position="397"/>
    </location>
</feature>
<keyword evidence="3" id="KW-1003">Cell membrane</keyword>
<dbReference type="PANTHER" id="PTHR42703:SF1">
    <property type="entry name" value="NA(+)_H(+) ANTIPORTER SUBUNIT D1"/>
    <property type="match status" value="1"/>
</dbReference>
<name>A0ABQ4JAM4_9ACTN</name>
<dbReference type="Proteomes" id="UP000653076">
    <property type="component" value="Unassembled WGS sequence"/>
</dbReference>
<evidence type="ECO:0000256" key="7">
    <source>
        <dbReference type="RuleBase" id="RU000320"/>
    </source>
</evidence>
<accession>A0ABQ4JAM4</accession>
<evidence type="ECO:0000256" key="3">
    <source>
        <dbReference type="ARBA" id="ARBA00022475"/>
    </source>
</evidence>
<feature type="transmembrane region" description="Helical" evidence="8">
    <location>
        <begin position="590"/>
        <end position="610"/>
    </location>
</feature>
<keyword evidence="6 8" id="KW-0472">Membrane</keyword>
<feature type="transmembrane region" description="Helical" evidence="8">
    <location>
        <begin position="335"/>
        <end position="359"/>
    </location>
</feature>
<comment type="subcellular location">
    <subcellularLocation>
        <location evidence="1">Cell membrane</location>
        <topology evidence="1">Multi-pass membrane protein</topology>
    </subcellularLocation>
    <subcellularLocation>
        <location evidence="7">Membrane</location>
        <topology evidence="7">Multi-pass membrane protein</topology>
    </subcellularLocation>
</comment>
<feature type="transmembrane region" description="Helical" evidence="8">
    <location>
        <begin position="243"/>
        <end position="266"/>
    </location>
</feature>
<dbReference type="InterPro" id="IPR001750">
    <property type="entry name" value="ND/Mrp_TM"/>
</dbReference>
<dbReference type="InterPro" id="IPR003918">
    <property type="entry name" value="NADH_UbQ_OxRdtase"/>
</dbReference>
<feature type="transmembrane region" description="Helical" evidence="8">
    <location>
        <begin position="12"/>
        <end position="31"/>
    </location>
</feature>
<evidence type="ECO:0000256" key="2">
    <source>
        <dbReference type="ARBA" id="ARBA00005346"/>
    </source>
</evidence>
<protein>
    <recommendedName>
        <fullName evidence="9">NADH:quinone oxidoreductase/Mrp antiporter transmembrane domain-containing protein</fullName>
    </recommendedName>
</protein>
<dbReference type="InterPro" id="IPR050586">
    <property type="entry name" value="CPA3_Na-H_Antiporter_D"/>
</dbReference>
<reference evidence="10 11" key="1">
    <citation type="submission" date="2021-01" db="EMBL/GenBank/DDBJ databases">
        <title>Whole genome shotgun sequence of Verrucosispora qiuiae NBRC 106684.</title>
        <authorList>
            <person name="Komaki H."/>
            <person name="Tamura T."/>
        </authorList>
    </citation>
    <scope>NUCLEOTIDE SEQUENCE [LARGE SCALE GENOMIC DNA]</scope>
    <source>
        <strain evidence="10 11">NBRC 106684</strain>
    </source>
</reference>
<feature type="transmembrane region" description="Helical" evidence="8">
    <location>
        <begin position="477"/>
        <end position="498"/>
    </location>
</feature>
<feature type="transmembrane region" description="Helical" evidence="8">
    <location>
        <begin position="212"/>
        <end position="231"/>
    </location>
</feature>
<evidence type="ECO:0000256" key="1">
    <source>
        <dbReference type="ARBA" id="ARBA00004651"/>
    </source>
</evidence>
<evidence type="ECO:0000256" key="6">
    <source>
        <dbReference type="ARBA" id="ARBA00023136"/>
    </source>
</evidence>
<organism evidence="10 11">
    <name type="scientific">Micromonospora qiuiae</name>
    <dbReference type="NCBI Taxonomy" id="502268"/>
    <lineage>
        <taxon>Bacteria</taxon>
        <taxon>Bacillati</taxon>
        <taxon>Actinomycetota</taxon>
        <taxon>Actinomycetes</taxon>
        <taxon>Micromonosporales</taxon>
        <taxon>Micromonosporaceae</taxon>
        <taxon>Micromonospora</taxon>
    </lineage>
</organism>
<feature type="transmembrane region" description="Helical" evidence="8">
    <location>
        <begin position="117"/>
        <end position="134"/>
    </location>
</feature>
<dbReference type="EMBL" id="BOPC01000030">
    <property type="protein sequence ID" value="GIJ27206.1"/>
    <property type="molecule type" value="Genomic_DNA"/>
</dbReference>
<feature type="transmembrane region" description="Helical" evidence="8">
    <location>
        <begin position="417"/>
        <end position="438"/>
    </location>
</feature>
<feature type="transmembrane region" description="Helical" evidence="8">
    <location>
        <begin position="540"/>
        <end position="561"/>
    </location>
</feature>
<keyword evidence="11" id="KW-1185">Reference proteome</keyword>
<gene>
    <name evidence="10" type="ORF">Vqi01_23680</name>
</gene>
<dbReference type="Pfam" id="PF00361">
    <property type="entry name" value="Proton_antipo_M"/>
    <property type="match status" value="1"/>
</dbReference>
<dbReference type="PANTHER" id="PTHR42703">
    <property type="entry name" value="NADH DEHYDROGENASE"/>
    <property type="match status" value="1"/>
</dbReference>
<sequence length="611" mass="63581">MYRGSASDLAPLAVALPIVMACVVLVVQRWASRRLADLLAMVAAVAALGLCVALVAAAKDGRVVTWSGGWEPRGGRSVGVVLVVDQLGAGFACLAAGLTCCALLYSWRYLETAHGHYHALMLLFLAGMIGFVLTGDLFNMFVFFELMGVSAFALAGLHIEEPDSVQGSLNFALINSFGAYLSLMGIGLLYARTGQLGFAQLGAKLAGHPADGLIVGAFVLVTIGFLVKAAMAPMHFWLADAHAVAPTPVCVLMSGVMVEMGVYALARVYLTVFATSIPAPVVQRTFLTMGLLTAAVGSLMCFAQRHLKRLLAYSTIAHVGLFLIGFALLRPDGLAGVALYVVGHAGVKGALFLLVGLLLDRFQTLDEGKLFGRVGGRHPACWMFLVAALALAGLPPSGPGLGKAITEEAASAAGYPWLSVVFVLVSAVTGAAVLRAGLRVFLGQGHRPGPIEPAHQIGAEPKKPETEHPLRRTPSTMLVAIGVLLAGSVVVGVVPALAQAVGHGAGFFGDQAGYVDQALFAVPATPVPASPATWWSRSGLLLGAASTVLAVIIAGISLHVGSPERGRFLSRMIAGFELVRRLHSGHIGDYVAWLIFGAAMLAALIGLPLLP</sequence>
<evidence type="ECO:0000313" key="11">
    <source>
        <dbReference type="Proteomes" id="UP000653076"/>
    </source>
</evidence>
<keyword evidence="5 8" id="KW-1133">Transmembrane helix</keyword>
<feature type="transmembrane region" description="Helical" evidence="8">
    <location>
        <begin position="38"/>
        <end position="58"/>
    </location>
</feature>